<feature type="transmembrane region" description="Helical" evidence="1">
    <location>
        <begin position="51"/>
        <end position="70"/>
    </location>
</feature>
<keyword evidence="1" id="KW-1133">Transmembrane helix</keyword>
<protein>
    <submittedName>
        <fullName evidence="2">Uncharacterized protein</fullName>
    </submittedName>
</protein>
<dbReference type="PATRIC" id="fig|1395513.3.peg.1200"/>
<keyword evidence="1" id="KW-0812">Transmembrane</keyword>
<dbReference type="RefSeq" id="WP_023509471.1">
    <property type="nucleotide sequence ID" value="NZ_AWTC01000004.1"/>
</dbReference>
<dbReference type="EMBL" id="AWTC01000004">
    <property type="protein sequence ID" value="EST12764.1"/>
    <property type="molecule type" value="Genomic_DNA"/>
</dbReference>
<comment type="caution">
    <text evidence="2">The sequence shown here is derived from an EMBL/GenBank/DDBJ whole genome shotgun (WGS) entry which is preliminary data.</text>
</comment>
<evidence type="ECO:0000256" key="1">
    <source>
        <dbReference type="SAM" id="Phobius"/>
    </source>
</evidence>
<dbReference type="PANTHER" id="PTHR37422:SF13">
    <property type="entry name" value="LIPOPOLYSACCHARIDE BIOSYNTHESIS PROTEIN PA4999-RELATED"/>
    <property type="match status" value="1"/>
</dbReference>
<dbReference type="AlphaFoldDB" id="V6J7K6"/>
<keyword evidence="3" id="KW-1185">Reference proteome</keyword>
<feature type="transmembrane region" description="Helical" evidence="1">
    <location>
        <begin position="142"/>
        <end position="160"/>
    </location>
</feature>
<dbReference type="STRING" id="1395513.P343_05875"/>
<feature type="transmembrane region" description="Helical" evidence="1">
    <location>
        <begin position="387"/>
        <end position="418"/>
    </location>
</feature>
<dbReference type="InterPro" id="IPR051533">
    <property type="entry name" value="WaaL-like"/>
</dbReference>
<feature type="transmembrane region" description="Helical" evidence="1">
    <location>
        <begin position="348"/>
        <end position="375"/>
    </location>
</feature>
<evidence type="ECO:0000313" key="3">
    <source>
        <dbReference type="Proteomes" id="UP000018296"/>
    </source>
</evidence>
<accession>V6J7K6</accession>
<reference evidence="2 3" key="1">
    <citation type="journal article" date="2013" name="Genome Announc.">
        <title>Genome Sequence of Sporolactobacillus laevolacticus DSM442, an Efficient Polymer-Grade D-Lactate Producer from Agricultural Waste Cottonseed as a Nitrogen Source.</title>
        <authorList>
            <person name="Wang H."/>
            <person name="Wang L."/>
            <person name="Ju J."/>
            <person name="Yu B."/>
            <person name="Ma Y."/>
        </authorList>
    </citation>
    <scope>NUCLEOTIDE SEQUENCE [LARGE SCALE GENOMIC DNA]</scope>
    <source>
        <strain evidence="2 3">DSM 442</strain>
    </source>
</reference>
<feature type="transmembrane region" description="Helical" evidence="1">
    <location>
        <begin position="243"/>
        <end position="261"/>
    </location>
</feature>
<feature type="transmembrane region" description="Helical" evidence="1">
    <location>
        <begin position="268"/>
        <end position="288"/>
    </location>
</feature>
<keyword evidence="1" id="KW-0472">Membrane</keyword>
<organism evidence="2 3">
    <name type="scientific">Sporolactobacillus laevolacticus DSM 442</name>
    <dbReference type="NCBI Taxonomy" id="1395513"/>
    <lineage>
        <taxon>Bacteria</taxon>
        <taxon>Bacillati</taxon>
        <taxon>Bacillota</taxon>
        <taxon>Bacilli</taxon>
        <taxon>Bacillales</taxon>
        <taxon>Sporolactobacillaceae</taxon>
        <taxon>Sporolactobacillus</taxon>
    </lineage>
</organism>
<feature type="transmembrane region" description="Helical" evidence="1">
    <location>
        <begin position="220"/>
        <end position="237"/>
    </location>
</feature>
<proteinExistence type="predicted"/>
<name>V6J7K6_9BACL</name>
<feature type="transmembrane region" description="Helical" evidence="1">
    <location>
        <begin position="82"/>
        <end position="106"/>
    </location>
</feature>
<dbReference type="PANTHER" id="PTHR37422">
    <property type="entry name" value="TEICHURONIC ACID BIOSYNTHESIS PROTEIN TUAE"/>
    <property type="match status" value="1"/>
</dbReference>
<dbReference type="eggNOG" id="ENOG5032TWG">
    <property type="taxonomic scope" value="Bacteria"/>
</dbReference>
<dbReference type="Proteomes" id="UP000018296">
    <property type="component" value="Unassembled WGS sequence"/>
</dbReference>
<feature type="transmembrane region" description="Helical" evidence="1">
    <location>
        <begin position="118"/>
        <end position="135"/>
    </location>
</feature>
<dbReference type="OrthoDB" id="3078653at2"/>
<sequence length="438" mass="50319">MLKIRKMLTIANLKQFNAVLLLAMLLLTLITALLPQIQIALFNKNVLIPNISIKAMILLLIALSFLWICGSKNREYIKDNKSVFGLFILYFIYIACVSVLFVRFGLSSGFVVFSMNSYYFFLLIIPFVLLMNVNVSSVKIMWIFLAFAIPLSMIGIVQHLTNQPLLPLASADGQFSINSWQFGNHVRAFSLFDSGLDFGHYLSICAAFVVSMITIKRKKMITMNSIMLILFSITIYTTLTRNIYIEYLFSIICVLIVYLFINKKYLAVLPIVLYLFGLLINNIAPLMAKIYHQHSIFNLETYITRQNEWITVRNVWLGQGYIKALFGTGFIQSDKYELTRNLLIDNSVLAVGLHTGIVGLIFYLLIMWLCWMYCVKVTTSKQNVFNIALTGFFSTWALTGIFNINFSTYAVVFILFLLGNSERMKFIDKNQYILWKNE</sequence>
<gene>
    <name evidence="2" type="ORF">P343_05875</name>
</gene>
<evidence type="ECO:0000313" key="2">
    <source>
        <dbReference type="EMBL" id="EST12764.1"/>
    </source>
</evidence>
<feature type="transmembrane region" description="Helical" evidence="1">
    <location>
        <begin position="198"/>
        <end position="215"/>
    </location>
</feature>